<proteinExistence type="predicted"/>
<evidence type="ECO:0000313" key="4">
    <source>
        <dbReference type="Proteomes" id="UP001320245"/>
    </source>
</evidence>
<dbReference type="CDD" id="cd01846">
    <property type="entry name" value="fatty_acyltransferase_like"/>
    <property type="match status" value="1"/>
</dbReference>
<dbReference type="Gene3D" id="3.40.50.1110">
    <property type="entry name" value="SGNH hydrolase"/>
    <property type="match status" value="1"/>
</dbReference>
<name>A0AAN9YFQ4_9PEZI</name>
<keyword evidence="4" id="KW-1185">Reference proteome</keyword>
<evidence type="ECO:0000256" key="2">
    <source>
        <dbReference type="SAM" id="SignalP"/>
    </source>
</evidence>
<dbReference type="Pfam" id="PF00657">
    <property type="entry name" value="Lipase_GDSL"/>
    <property type="match status" value="1"/>
</dbReference>
<organism evidence="3 4">
    <name type="scientific">Cytospora paraplurivora</name>
    <dbReference type="NCBI Taxonomy" id="2898453"/>
    <lineage>
        <taxon>Eukaryota</taxon>
        <taxon>Fungi</taxon>
        <taxon>Dikarya</taxon>
        <taxon>Ascomycota</taxon>
        <taxon>Pezizomycotina</taxon>
        <taxon>Sordariomycetes</taxon>
        <taxon>Sordariomycetidae</taxon>
        <taxon>Diaporthales</taxon>
        <taxon>Cytosporaceae</taxon>
        <taxon>Cytospora</taxon>
    </lineage>
</organism>
<evidence type="ECO:0008006" key="5">
    <source>
        <dbReference type="Google" id="ProtNLM"/>
    </source>
</evidence>
<gene>
    <name evidence="3" type="ORF">SLS53_005690</name>
</gene>
<evidence type="ECO:0000256" key="1">
    <source>
        <dbReference type="ARBA" id="ARBA00022801"/>
    </source>
</evidence>
<keyword evidence="1" id="KW-0378">Hydrolase</keyword>
<dbReference type="EMBL" id="JAJSPL020000022">
    <property type="protein sequence ID" value="KAK7739720.1"/>
    <property type="molecule type" value="Genomic_DNA"/>
</dbReference>
<protein>
    <recommendedName>
        <fullName evidence="5">Carbohydrate esterase family 16 protein</fullName>
    </recommendedName>
</protein>
<comment type="caution">
    <text evidence="3">The sequence shown here is derived from an EMBL/GenBank/DDBJ whole genome shotgun (WGS) entry which is preliminary data.</text>
</comment>
<dbReference type="InterPro" id="IPR051058">
    <property type="entry name" value="GDSL_Est/Lipase"/>
</dbReference>
<dbReference type="GO" id="GO:0016788">
    <property type="term" value="F:hydrolase activity, acting on ester bonds"/>
    <property type="evidence" value="ECO:0007669"/>
    <property type="project" value="InterPro"/>
</dbReference>
<sequence>MFSVNQILALATVLTSASAACVPRGGSGSGSKSSSVLAVPTTASSIIATGAPSAFAASSLPTQLSSSSVAPVVYSTSTSVAASSSAAAVETSAQASSSIASTSVAASSSTSASAVAVAAASSTSSASTSSDDGTKYFVVFGDSYSSTGFYIEGGYPSASSPLGSGGSTTTGGLNWVGFVTEEYNTSLVLTYDWAYYGADISNAIINTGVTTDVIAQVAEFEDNLVPAPSEVPWTSDNLLVAVWIGVNDIGECFWESAEYATCPIDEAQAKYFSLLQNLYDDGVRNFVLNTVPPFYKAPAFDSYTDTDLADLVSNLDSFNSKLVSKLDQFVSNNTDITAQVFNTTSYFWEVLDDPTAYGLDSDITASNTDGTSAVWYDNYHPGQVIHKLVAKGFVEALADFF</sequence>
<dbReference type="PANTHER" id="PTHR45648:SF22">
    <property type="entry name" value="GDSL LIPASE_ACYLHYDROLASE FAMILY PROTEIN (AFU_ORTHOLOGUE AFUA_4G14700)"/>
    <property type="match status" value="1"/>
</dbReference>
<feature type="chain" id="PRO_5042966910" description="Carbohydrate esterase family 16 protein" evidence="2">
    <location>
        <begin position="20"/>
        <end position="401"/>
    </location>
</feature>
<dbReference type="AlphaFoldDB" id="A0AAN9YFQ4"/>
<keyword evidence="2" id="KW-0732">Signal</keyword>
<dbReference type="InterPro" id="IPR001087">
    <property type="entry name" value="GDSL"/>
</dbReference>
<dbReference type="SUPFAM" id="SSF52266">
    <property type="entry name" value="SGNH hydrolase"/>
    <property type="match status" value="1"/>
</dbReference>
<evidence type="ECO:0000313" key="3">
    <source>
        <dbReference type="EMBL" id="KAK7739720.1"/>
    </source>
</evidence>
<accession>A0AAN9YFQ4</accession>
<reference evidence="3 4" key="1">
    <citation type="journal article" date="2023" name="PLoS ONE">
        <title>Cytospora paraplurivora sp. nov. isolated from orchards with fruit tree decline syndrome in Ontario, Canada.</title>
        <authorList>
            <person name="Ilyukhin E."/>
            <person name="Nguyen H.D.T."/>
            <person name="Castle A.J."/>
            <person name="Ellouze W."/>
        </authorList>
    </citation>
    <scope>NUCLEOTIDE SEQUENCE [LARGE SCALE GENOMIC DNA]</scope>
    <source>
        <strain evidence="3 4">FDS-564</strain>
    </source>
</reference>
<dbReference type="InterPro" id="IPR036514">
    <property type="entry name" value="SGNH_hydro_sf"/>
</dbReference>
<feature type="signal peptide" evidence="2">
    <location>
        <begin position="1"/>
        <end position="19"/>
    </location>
</feature>
<dbReference type="Proteomes" id="UP001320245">
    <property type="component" value="Unassembled WGS sequence"/>
</dbReference>
<dbReference type="PANTHER" id="PTHR45648">
    <property type="entry name" value="GDSL LIPASE/ACYLHYDROLASE FAMILY PROTEIN (AFU_ORTHOLOGUE AFUA_4G14700)"/>
    <property type="match status" value="1"/>
</dbReference>